<evidence type="ECO:0000256" key="7">
    <source>
        <dbReference type="ARBA" id="ARBA00023002"/>
    </source>
</evidence>
<accession>A0A1D3TPF6</accession>
<keyword evidence="5 12" id="KW-0285">Flavoprotein</keyword>
<dbReference type="GO" id="GO:0009086">
    <property type="term" value="P:methionine biosynthetic process"/>
    <property type="evidence" value="ECO:0007669"/>
    <property type="project" value="UniProtKB-KW"/>
</dbReference>
<comment type="pathway">
    <text evidence="2 12">One-carbon metabolism; tetrahydrofolate interconversion.</text>
</comment>
<comment type="cofactor">
    <cofactor evidence="1 12">
        <name>FAD</name>
        <dbReference type="ChEBI" id="CHEBI:57692"/>
    </cofactor>
</comment>
<dbReference type="EC" id="1.5.1.54" evidence="12"/>
<dbReference type="GO" id="GO:0005829">
    <property type="term" value="C:cytosol"/>
    <property type="evidence" value="ECO:0007669"/>
    <property type="project" value="InterPro"/>
</dbReference>
<dbReference type="Proteomes" id="UP000199315">
    <property type="component" value="Unassembled WGS sequence"/>
</dbReference>
<organism evidence="13 14">
    <name type="scientific">Anaerobium acetethylicum</name>
    <dbReference type="NCBI Taxonomy" id="1619234"/>
    <lineage>
        <taxon>Bacteria</taxon>
        <taxon>Bacillati</taxon>
        <taxon>Bacillota</taxon>
        <taxon>Clostridia</taxon>
        <taxon>Lachnospirales</taxon>
        <taxon>Lachnospiraceae</taxon>
        <taxon>Anaerobium</taxon>
    </lineage>
</organism>
<keyword evidence="8" id="KW-0520">NAD</keyword>
<dbReference type="InterPro" id="IPR029041">
    <property type="entry name" value="FAD-linked_oxidoreductase-like"/>
</dbReference>
<dbReference type="EMBL" id="FMKA01000001">
    <property type="protein sequence ID" value="SCP95318.1"/>
    <property type="molecule type" value="Genomic_DNA"/>
</dbReference>
<evidence type="ECO:0000256" key="6">
    <source>
        <dbReference type="ARBA" id="ARBA00022827"/>
    </source>
</evidence>
<evidence type="ECO:0000313" key="14">
    <source>
        <dbReference type="Proteomes" id="UP000199315"/>
    </source>
</evidence>
<gene>
    <name evidence="13" type="ORF">SAMN05421730_1001477</name>
</gene>
<evidence type="ECO:0000256" key="8">
    <source>
        <dbReference type="ARBA" id="ARBA00023027"/>
    </source>
</evidence>
<keyword evidence="4" id="KW-0028">Amino-acid biosynthesis</keyword>
<evidence type="ECO:0000256" key="3">
    <source>
        <dbReference type="ARBA" id="ARBA00006743"/>
    </source>
</evidence>
<dbReference type="Gene3D" id="3.20.20.220">
    <property type="match status" value="1"/>
</dbReference>
<evidence type="ECO:0000256" key="10">
    <source>
        <dbReference type="ARBA" id="ARBA00034478"/>
    </source>
</evidence>
<keyword evidence="6 12" id="KW-0274">FAD</keyword>
<dbReference type="STRING" id="1619234.SAMN05421730_1001477"/>
<dbReference type="GO" id="GO:0071949">
    <property type="term" value="F:FAD binding"/>
    <property type="evidence" value="ECO:0007669"/>
    <property type="project" value="TreeGrafter"/>
</dbReference>
<reference evidence="13 14" key="1">
    <citation type="submission" date="2016-09" db="EMBL/GenBank/DDBJ databases">
        <authorList>
            <person name="Capua I."/>
            <person name="De Benedictis P."/>
            <person name="Joannis T."/>
            <person name="Lombin L.H."/>
            <person name="Cattoli G."/>
        </authorList>
    </citation>
    <scope>NUCLEOTIDE SEQUENCE [LARGE SCALE GENOMIC DNA]</scope>
    <source>
        <strain evidence="13 14">GluBS11</strain>
    </source>
</reference>
<dbReference type="PANTHER" id="PTHR45754:SF3">
    <property type="entry name" value="METHYLENETETRAHYDROFOLATE REDUCTASE (NADPH)"/>
    <property type="match status" value="1"/>
</dbReference>
<dbReference type="InterPro" id="IPR003171">
    <property type="entry name" value="Mehydrof_redctse-like"/>
</dbReference>
<evidence type="ECO:0000256" key="1">
    <source>
        <dbReference type="ARBA" id="ARBA00001974"/>
    </source>
</evidence>
<dbReference type="GO" id="GO:0035999">
    <property type="term" value="P:tetrahydrofolate interconversion"/>
    <property type="evidence" value="ECO:0007669"/>
    <property type="project" value="UniProtKB-UniPathway"/>
</dbReference>
<comment type="catalytic activity">
    <reaction evidence="11">
        <text>(6S)-5-methyl-5,6,7,8-tetrahydrofolate + NAD(+) = (6R)-5,10-methylene-5,6,7,8-tetrahydrofolate + NADH + H(+)</text>
        <dbReference type="Rhea" id="RHEA:19821"/>
        <dbReference type="ChEBI" id="CHEBI:15378"/>
        <dbReference type="ChEBI" id="CHEBI:15636"/>
        <dbReference type="ChEBI" id="CHEBI:18608"/>
        <dbReference type="ChEBI" id="CHEBI:57540"/>
        <dbReference type="ChEBI" id="CHEBI:57945"/>
        <dbReference type="EC" id="1.5.1.54"/>
    </reaction>
    <physiologicalReaction direction="right-to-left" evidence="11">
        <dbReference type="Rhea" id="RHEA:19823"/>
    </physiologicalReaction>
</comment>
<evidence type="ECO:0000256" key="12">
    <source>
        <dbReference type="RuleBase" id="RU003862"/>
    </source>
</evidence>
<comment type="pathway">
    <text evidence="10">Amino-acid biosynthesis; L-methionine biosynthesis via de novo pathway.</text>
</comment>
<dbReference type="PANTHER" id="PTHR45754">
    <property type="entry name" value="METHYLENETETRAHYDROFOLATE REDUCTASE"/>
    <property type="match status" value="1"/>
</dbReference>
<keyword evidence="7 12" id="KW-0560">Oxidoreductase</keyword>
<evidence type="ECO:0000256" key="9">
    <source>
        <dbReference type="ARBA" id="ARBA00023167"/>
    </source>
</evidence>
<evidence type="ECO:0000256" key="5">
    <source>
        <dbReference type="ARBA" id="ARBA00022630"/>
    </source>
</evidence>
<sequence>MGRQKSSMKIETIFEKKKPVLSFEIFPPKKEAAIKNIDETLEALSILHPDYISVTFGAGGSCTNNLTVEIAKKIKHRYHIEPLVHLTCINHSREEICMILDQLKEADIQNILALRGDINPEIERKHDFEYASDLVKFIKENGDFSVGGACYPEIHMEARDEIEDILNLKKKVDNGAGYLISQLFFDNEVFYDFQNKAKIAGIQVPIEAGIMPVINKAQIEKMVSLCGASLPGKFSRMMQKYGNDKEALFDAGIAYAINQIVDLLAHDVDGIHIFTMNNPEVAKRICEGIKTLI</sequence>
<dbReference type="SUPFAM" id="SSF51730">
    <property type="entry name" value="FAD-linked oxidoreductase"/>
    <property type="match status" value="1"/>
</dbReference>
<dbReference type="AlphaFoldDB" id="A0A1D3TPF6"/>
<dbReference type="InterPro" id="IPR004620">
    <property type="entry name" value="MTHF_reductase_bac"/>
</dbReference>
<dbReference type="CDD" id="cd00537">
    <property type="entry name" value="MTHFR"/>
    <property type="match status" value="1"/>
</dbReference>
<dbReference type="NCBIfam" id="TIGR00676">
    <property type="entry name" value="fadh2"/>
    <property type="match status" value="1"/>
</dbReference>
<evidence type="ECO:0000256" key="4">
    <source>
        <dbReference type="ARBA" id="ARBA00022605"/>
    </source>
</evidence>
<comment type="similarity">
    <text evidence="3 12">Belongs to the methylenetetrahydrofolate reductase family.</text>
</comment>
<name>A0A1D3TPF6_9FIRM</name>
<keyword evidence="9" id="KW-0486">Methionine biosynthesis</keyword>
<dbReference type="GO" id="GO:0106312">
    <property type="term" value="F:methylenetetrahydrofolate reductase (NADH) activity"/>
    <property type="evidence" value="ECO:0007669"/>
    <property type="project" value="UniProtKB-EC"/>
</dbReference>
<keyword evidence="14" id="KW-1185">Reference proteome</keyword>
<protein>
    <recommendedName>
        <fullName evidence="12">Methylenetetrahydrofolate reductase</fullName>
        <ecNumber evidence="12">1.5.1.54</ecNumber>
    </recommendedName>
</protein>
<proteinExistence type="inferred from homology"/>
<dbReference type="UniPathway" id="UPA00193"/>
<evidence type="ECO:0000256" key="11">
    <source>
        <dbReference type="ARBA" id="ARBA00048628"/>
    </source>
</evidence>
<evidence type="ECO:0000256" key="2">
    <source>
        <dbReference type="ARBA" id="ARBA00004777"/>
    </source>
</evidence>
<evidence type="ECO:0000313" key="13">
    <source>
        <dbReference type="EMBL" id="SCP95318.1"/>
    </source>
</evidence>
<dbReference type="Pfam" id="PF02219">
    <property type="entry name" value="MTHFR"/>
    <property type="match status" value="1"/>
</dbReference>